<feature type="binding site" evidence="8">
    <location>
        <position position="6"/>
    </location>
    <ligand>
        <name>Fe cation</name>
        <dbReference type="ChEBI" id="CHEBI:24875"/>
    </ligand>
</feature>
<comment type="subunit">
    <text evidence="8">Homodimer.</text>
</comment>
<dbReference type="GO" id="GO:0005506">
    <property type="term" value="F:iron ion binding"/>
    <property type="evidence" value="ECO:0007669"/>
    <property type="project" value="UniProtKB-UniRule"/>
</dbReference>
<keyword evidence="3 8" id="KW-0349">Heme</keyword>
<reference evidence="10 13" key="2">
    <citation type="submission" date="2020-10" db="EMBL/GenBank/DDBJ databases">
        <title>Phenotypic and genomic profiling of Staphylococcus argenteus in Canada and the United States and recommendations for clinical result reporting.</title>
        <authorList>
            <person name="Eshaghi A."/>
            <person name="Bommersbach C."/>
            <person name="Zitterman S."/>
            <person name="Burnham C.-A.D."/>
            <person name="Patel R."/>
            <person name="Schuetz A.N."/>
            <person name="Patel S.N."/>
            <person name="Kus J.V."/>
        </authorList>
    </citation>
    <scope>NUCLEOTIDE SEQUENCE [LARGE SCALE GENOMIC DNA]</scope>
    <source>
        <strain evidence="10 13">DSM 28300</strain>
    </source>
</reference>
<evidence type="ECO:0000256" key="3">
    <source>
        <dbReference type="ARBA" id="ARBA00022617"/>
    </source>
</evidence>
<dbReference type="InterPro" id="IPR011008">
    <property type="entry name" value="Dimeric_a/b-barrel"/>
</dbReference>
<evidence type="ECO:0000313" key="12">
    <source>
        <dbReference type="Proteomes" id="UP000236395"/>
    </source>
</evidence>
<dbReference type="PROSITE" id="PS51725">
    <property type="entry name" value="ABM"/>
    <property type="match status" value="1"/>
</dbReference>
<evidence type="ECO:0000256" key="1">
    <source>
        <dbReference type="ARBA" id="ARBA00009267"/>
    </source>
</evidence>
<sequence>MFMAENRLQLEKGSAEETIARFYNRQGIETIEGFQQMFVTQTLNTEDTDEVKILTIWESEESFNNWLNSDVFKEAHKNVRLKSDHDAEKSPILSNKVFTYNIGYHYQK</sequence>
<comment type="similarity">
    <text evidence="8">Belongs to the antibiotic biosynthesis monooxygenase family. Heme-degrading monooxygenase IsdG subfamily.</text>
</comment>
<dbReference type="InterPro" id="IPR023953">
    <property type="entry name" value="IsdG"/>
</dbReference>
<dbReference type="SUPFAM" id="SSF54909">
    <property type="entry name" value="Dimeric alpha+beta barrel"/>
    <property type="match status" value="1"/>
</dbReference>
<dbReference type="InterPro" id="IPR050404">
    <property type="entry name" value="Heme-degrading_MO"/>
</dbReference>
<keyword evidence="5 8" id="KW-0560">Oxidoreductase</keyword>
<comment type="subcellular location">
    <subcellularLocation>
        <location evidence="8">Cytoplasm</location>
    </subcellularLocation>
</comment>
<dbReference type="EMBL" id="PPQS01000005">
    <property type="protein sequence ID" value="PNZ51252.1"/>
    <property type="molecule type" value="Genomic_DNA"/>
</dbReference>
<evidence type="ECO:0000313" key="10">
    <source>
        <dbReference type="EMBL" id="MBE2129858.1"/>
    </source>
</evidence>
<evidence type="ECO:0000256" key="2">
    <source>
        <dbReference type="ARBA" id="ARBA00022490"/>
    </source>
</evidence>
<keyword evidence="7 8" id="KW-0503">Monooxygenase</keyword>
<dbReference type="Pfam" id="PF03992">
    <property type="entry name" value="ABM"/>
    <property type="match status" value="1"/>
</dbReference>
<dbReference type="GO" id="GO:0020037">
    <property type="term" value="F:heme binding"/>
    <property type="evidence" value="ECO:0007669"/>
    <property type="project" value="UniProtKB-UniRule"/>
</dbReference>
<reference evidence="11 12" key="1">
    <citation type="submission" date="2017-08" db="EMBL/GenBank/DDBJ databases">
        <title>Draft genome sequences of 64 type strains of genus Staph aureus.</title>
        <authorList>
            <person name="Cole K."/>
            <person name="Golubchik T."/>
            <person name="Russell J."/>
            <person name="Foster D."/>
            <person name="Llewelyn M."/>
            <person name="Wilson D."/>
            <person name="Crook D."/>
            <person name="Paul J."/>
        </authorList>
    </citation>
    <scope>NUCLEOTIDE SEQUENCE [LARGE SCALE GENOMIC DNA]</scope>
    <source>
        <strain evidence="11 12">DSM 28300</strain>
    </source>
</reference>
<dbReference type="GO" id="GO:0033212">
    <property type="term" value="P:iron import into cell"/>
    <property type="evidence" value="ECO:0007669"/>
    <property type="project" value="InterPro"/>
</dbReference>
<accession>A0A2K4AMF7</accession>
<dbReference type="GO" id="GO:0042167">
    <property type="term" value="P:heme catabolic process"/>
    <property type="evidence" value="ECO:0007669"/>
    <property type="project" value="UniProtKB-UniRule"/>
</dbReference>
<dbReference type="Proteomes" id="UP000596960">
    <property type="component" value="Unassembled WGS sequence"/>
</dbReference>
<dbReference type="GO" id="GO:0005737">
    <property type="term" value="C:cytoplasm"/>
    <property type="evidence" value="ECO:0007669"/>
    <property type="project" value="UniProtKB-SubCell"/>
</dbReference>
<keyword evidence="2 8" id="KW-0963">Cytoplasm</keyword>
<proteinExistence type="inferred from homology"/>
<dbReference type="HAMAP" id="MF_01272">
    <property type="entry name" value="Heme_degrading_monooxygenase"/>
    <property type="match status" value="1"/>
</dbReference>
<dbReference type="EMBL" id="JADAMT010000023">
    <property type="protein sequence ID" value="MBE2129858.1"/>
    <property type="molecule type" value="Genomic_DNA"/>
</dbReference>
<evidence type="ECO:0000256" key="6">
    <source>
        <dbReference type="ARBA" id="ARBA00023004"/>
    </source>
</evidence>
<evidence type="ECO:0000313" key="11">
    <source>
        <dbReference type="EMBL" id="PNZ51252.1"/>
    </source>
</evidence>
<comment type="catalytic activity">
    <reaction evidence="8">
        <text>heme b + 5 AH2 + 4 O2 + 2 H(+) = delta-staphylobilin + Fe(2+) + formaldehyde + 5 A + 4 H2O</text>
        <dbReference type="Rhea" id="RHEA:37039"/>
        <dbReference type="ChEBI" id="CHEBI:13193"/>
        <dbReference type="ChEBI" id="CHEBI:15377"/>
        <dbReference type="ChEBI" id="CHEBI:15378"/>
        <dbReference type="ChEBI" id="CHEBI:15379"/>
        <dbReference type="ChEBI" id="CHEBI:16842"/>
        <dbReference type="ChEBI" id="CHEBI:17499"/>
        <dbReference type="ChEBI" id="CHEBI:29033"/>
        <dbReference type="ChEBI" id="CHEBI:60344"/>
        <dbReference type="ChEBI" id="CHEBI:74361"/>
        <dbReference type="EC" id="1.14.99.48"/>
    </reaction>
</comment>
<dbReference type="GO" id="GO:0004392">
    <property type="term" value="F:heme oxygenase (decyclizing) activity"/>
    <property type="evidence" value="ECO:0007669"/>
    <property type="project" value="UniProtKB-UniRule"/>
</dbReference>
<dbReference type="NCBIfam" id="NF009838">
    <property type="entry name" value="PRK13313.1"/>
    <property type="match status" value="1"/>
</dbReference>
<dbReference type="PANTHER" id="PTHR34474">
    <property type="entry name" value="SIGNAL TRANSDUCTION PROTEIN TRAP"/>
    <property type="match status" value="1"/>
</dbReference>
<dbReference type="EC" id="1.14.99.48" evidence="8"/>
<feature type="site" description="Transition state stabilizer" evidence="8">
    <location>
        <position position="66"/>
    </location>
</feature>
<evidence type="ECO:0000256" key="4">
    <source>
        <dbReference type="ARBA" id="ARBA00022723"/>
    </source>
</evidence>
<dbReference type="RefSeq" id="WP_047548934.1">
    <property type="nucleotide sequence ID" value="NZ_CBCSFW010000016.1"/>
</dbReference>
<organism evidence="11 12">
    <name type="scientific">Staphylococcus schweitzeri</name>
    <dbReference type="NCBI Taxonomy" id="1654388"/>
    <lineage>
        <taxon>Bacteria</taxon>
        <taxon>Bacillati</taxon>
        <taxon>Bacillota</taxon>
        <taxon>Bacilli</taxon>
        <taxon>Bacillales</taxon>
        <taxon>Staphylococcaceae</taxon>
        <taxon>Staphylococcus</taxon>
    </lineage>
</organism>
<comment type="caution">
    <text evidence="11">The sequence shown here is derived from an EMBL/GenBank/DDBJ whole genome shotgun (WGS) entry which is preliminary data.</text>
</comment>
<feature type="binding site" description="axial binding residue" evidence="8">
    <location>
        <position position="76"/>
    </location>
    <ligand>
        <name>heme</name>
        <dbReference type="ChEBI" id="CHEBI:30413"/>
    </ligand>
    <ligandPart>
        <name>Fe</name>
        <dbReference type="ChEBI" id="CHEBI:18248"/>
    </ligandPart>
</feature>
<dbReference type="AlphaFoldDB" id="A0A2K4AMF7"/>
<feature type="binding site" evidence="8">
    <location>
        <begin position="21"/>
        <end position="28"/>
    </location>
    <ligand>
        <name>heme</name>
        <dbReference type="ChEBI" id="CHEBI:30413"/>
    </ligand>
</feature>
<dbReference type="Gene3D" id="3.30.70.100">
    <property type="match status" value="1"/>
</dbReference>
<dbReference type="Proteomes" id="UP000236395">
    <property type="component" value="Unassembled WGS sequence"/>
</dbReference>
<comment type="catalytic activity">
    <reaction evidence="8">
        <text>heme b + 5 AH2 + 4 O2 + 2 H(+) = beta-staphylobilin + Fe(2+) + formaldehyde + 5 A + 4 H2O</text>
        <dbReference type="Rhea" id="RHEA:37363"/>
        <dbReference type="ChEBI" id="CHEBI:13193"/>
        <dbReference type="ChEBI" id="CHEBI:15377"/>
        <dbReference type="ChEBI" id="CHEBI:15378"/>
        <dbReference type="ChEBI" id="CHEBI:15379"/>
        <dbReference type="ChEBI" id="CHEBI:16842"/>
        <dbReference type="ChEBI" id="CHEBI:17499"/>
        <dbReference type="ChEBI" id="CHEBI:29033"/>
        <dbReference type="ChEBI" id="CHEBI:60344"/>
        <dbReference type="ChEBI" id="CHEBI:74362"/>
        <dbReference type="EC" id="1.14.99.48"/>
    </reaction>
</comment>
<dbReference type="GeneID" id="98344497"/>
<keyword evidence="4 8" id="KW-0479">Metal-binding</keyword>
<gene>
    <name evidence="10" type="primary">isdI</name>
    <name evidence="11" type="ORF">CD116_01295</name>
    <name evidence="10" type="ORF">ILQ21_12465</name>
</gene>
<comment type="similarity">
    <text evidence="1">Belongs to the TRAP family.</text>
</comment>
<evidence type="ECO:0000256" key="7">
    <source>
        <dbReference type="ARBA" id="ARBA00023033"/>
    </source>
</evidence>
<evidence type="ECO:0000259" key="9">
    <source>
        <dbReference type="PROSITE" id="PS51725"/>
    </source>
</evidence>
<dbReference type="PANTHER" id="PTHR34474:SF4">
    <property type="entry name" value="HEME OXYGENASE (STAPHYLOBILIN-PRODUCING) 1"/>
    <property type="match status" value="1"/>
</dbReference>
<evidence type="ECO:0000313" key="13">
    <source>
        <dbReference type="Proteomes" id="UP000596960"/>
    </source>
</evidence>
<keyword evidence="13" id="KW-1185">Reference proteome</keyword>
<keyword evidence="6 8" id="KW-0408">Iron</keyword>
<feature type="domain" description="ABM" evidence="9">
    <location>
        <begin position="2"/>
        <end position="93"/>
    </location>
</feature>
<evidence type="ECO:0000256" key="8">
    <source>
        <dbReference type="HAMAP-Rule" id="MF_01272"/>
    </source>
</evidence>
<protein>
    <recommendedName>
        <fullName evidence="8">Heme oxygenase (staphylobilin-producing)</fullName>
        <ecNumber evidence="8">1.14.99.48</ecNumber>
    </recommendedName>
    <alternativeName>
        <fullName evidence="8">Heme-degrading monooxygenase</fullName>
    </alternativeName>
    <alternativeName>
        <fullName evidence="8">Iron-regulated surface determinant</fullName>
    </alternativeName>
    <alternativeName>
        <fullName evidence="8">Iron-responsive surface determinant</fullName>
    </alternativeName>
</protein>
<name>A0A2K4AMF7_9STAP</name>
<comment type="function">
    <text evidence="8">Allows bacterial pathogens to use the host heme as an iron source. Catalyzes the oxidative degradation of the heme macrocyclic porphyrin ring to the oxo-bilirubin chromophore staphylobilin (a mixture of the linear tetrapyrroles 5-oxo-delta-bilirubin and 15-oxo-beta-bilirubin) in the presence of a suitable electron donor such as ascorbate or NADPH--cytochrome P450 reductase, with subsequent release of free iron.</text>
</comment>
<dbReference type="InterPro" id="IPR007138">
    <property type="entry name" value="ABM_dom"/>
</dbReference>
<evidence type="ECO:0000256" key="5">
    <source>
        <dbReference type="ARBA" id="ARBA00023002"/>
    </source>
</evidence>